<dbReference type="PANTHER" id="PTHR43642:SF1">
    <property type="entry name" value="HYBRID SIGNAL TRANSDUCTION HISTIDINE KINASE G"/>
    <property type="match status" value="1"/>
</dbReference>
<dbReference type="Proteomes" id="UP000266841">
    <property type="component" value="Unassembled WGS sequence"/>
</dbReference>
<feature type="non-terminal residue" evidence="3">
    <location>
        <position position="602"/>
    </location>
</feature>
<feature type="region of interest" description="Disordered" evidence="1">
    <location>
        <begin position="122"/>
        <end position="145"/>
    </location>
</feature>
<name>K0TGF5_THAOC</name>
<evidence type="ECO:0000313" key="4">
    <source>
        <dbReference type="Proteomes" id="UP000266841"/>
    </source>
</evidence>
<keyword evidence="4" id="KW-1185">Reference proteome</keyword>
<dbReference type="EMBL" id="AGNL01000382">
    <property type="protein sequence ID" value="EJK77813.1"/>
    <property type="molecule type" value="Genomic_DNA"/>
</dbReference>
<protein>
    <recommendedName>
        <fullName evidence="2">DUF6824 domain-containing protein</fullName>
    </recommendedName>
</protein>
<dbReference type="AlphaFoldDB" id="K0TGF5"/>
<comment type="caution">
    <text evidence="3">The sequence shown here is derived from an EMBL/GenBank/DDBJ whole genome shotgun (WGS) entry which is preliminary data.</text>
</comment>
<sequence>MSSRGEIIPGNDDVLFGRGYLIQLHPGNVAFRSLVDERKAEFKRAKKIEKREIAEQIMQIMRQRNAKFLTEDATKCRKTEGLNDIQSRTWLVVEDDKALKKIMHRLREKQWVSKQASSSSLSVEAVEEETKQDPNESHLDSCSSRRRITQDTIEDNRSHLTLSAADVDCSNRNEEFLDDISCDPDDLVGKLHRGAHDSFDVAAVFESNNSQGHLNSSATFLEKMTLSDSSLGISCHGMGSHSSINLQANTRHSFKNESETSLCGGGDSSSSLLEFGPVPPNVVPIEQPCSNHFGEEMGSTVTENTITLRKWINDQVPRGLYTQVELVEYVKTALTVAIELAEMLAREDEGNPKIVLSSCAEISIVLRGNLITRVVVLNSALLCSVTDRLASLGSIFYELFSGLTPPQKDEAFSSGAGTDELGVTVNRIIGHLQNDIRRAKKRPDDRVSNRYHDELMSNLDTIGLTSSLSGLIKNLISCSQSDFRADEAYSSFNDVLADLNLVRNNPDCYLEGLSDSPTFTIPHKLYGRQERGPDCEPLQMRHMQHYFLQTKFEKAGINPLATVASLFDALCEAFIRDAQPQVKKTVAVELECALGEAGVIAL</sequence>
<dbReference type="InterPro" id="IPR053159">
    <property type="entry name" value="Hybrid_Histidine_Kinase"/>
</dbReference>
<feature type="compositionally biased region" description="Basic and acidic residues" evidence="1">
    <location>
        <begin position="128"/>
        <end position="139"/>
    </location>
</feature>
<dbReference type="InterPro" id="IPR049227">
    <property type="entry name" value="DUF6824"/>
</dbReference>
<organism evidence="3 4">
    <name type="scientific">Thalassiosira oceanica</name>
    <name type="common">Marine diatom</name>
    <dbReference type="NCBI Taxonomy" id="159749"/>
    <lineage>
        <taxon>Eukaryota</taxon>
        <taxon>Sar</taxon>
        <taxon>Stramenopiles</taxon>
        <taxon>Ochrophyta</taxon>
        <taxon>Bacillariophyta</taxon>
        <taxon>Coscinodiscophyceae</taxon>
        <taxon>Thalassiosirophycidae</taxon>
        <taxon>Thalassiosirales</taxon>
        <taxon>Thalassiosiraceae</taxon>
        <taxon>Thalassiosira</taxon>
    </lineage>
</organism>
<evidence type="ECO:0000259" key="2">
    <source>
        <dbReference type="Pfam" id="PF20710"/>
    </source>
</evidence>
<proteinExistence type="predicted"/>
<feature type="domain" description="DUF6824" evidence="2">
    <location>
        <begin position="13"/>
        <end position="108"/>
    </location>
</feature>
<dbReference type="Pfam" id="PF20710">
    <property type="entry name" value="DUF6824"/>
    <property type="match status" value="1"/>
</dbReference>
<accession>K0TGF5</accession>
<evidence type="ECO:0000313" key="3">
    <source>
        <dbReference type="EMBL" id="EJK77813.1"/>
    </source>
</evidence>
<gene>
    <name evidence="3" type="ORF">THAOC_00331</name>
</gene>
<evidence type="ECO:0000256" key="1">
    <source>
        <dbReference type="SAM" id="MobiDB-lite"/>
    </source>
</evidence>
<dbReference type="PANTHER" id="PTHR43642">
    <property type="entry name" value="HYBRID SIGNAL TRANSDUCTION HISTIDINE KINASE G"/>
    <property type="match status" value="1"/>
</dbReference>
<reference evidence="3 4" key="1">
    <citation type="journal article" date="2012" name="Genome Biol.">
        <title>Genome and low-iron response of an oceanic diatom adapted to chronic iron limitation.</title>
        <authorList>
            <person name="Lommer M."/>
            <person name="Specht M."/>
            <person name="Roy A.S."/>
            <person name="Kraemer L."/>
            <person name="Andreson R."/>
            <person name="Gutowska M.A."/>
            <person name="Wolf J."/>
            <person name="Bergner S.V."/>
            <person name="Schilhabel M.B."/>
            <person name="Klostermeier U.C."/>
            <person name="Beiko R.G."/>
            <person name="Rosenstiel P."/>
            <person name="Hippler M."/>
            <person name="Laroche J."/>
        </authorList>
    </citation>
    <scope>NUCLEOTIDE SEQUENCE [LARGE SCALE GENOMIC DNA]</scope>
    <source>
        <strain evidence="3 4">CCMP1005</strain>
    </source>
</reference>